<dbReference type="STRING" id="1314776.A0A166C8K3"/>
<feature type="compositionally biased region" description="Basic and acidic residues" evidence="2">
    <location>
        <begin position="476"/>
        <end position="495"/>
    </location>
</feature>
<accession>A0A166C8K3</accession>
<feature type="region of interest" description="Disordered" evidence="2">
    <location>
        <begin position="456"/>
        <end position="512"/>
    </location>
</feature>
<feature type="compositionally biased region" description="Polar residues" evidence="2">
    <location>
        <begin position="120"/>
        <end position="132"/>
    </location>
</feature>
<feature type="compositionally biased region" description="Low complexity" evidence="2">
    <location>
        <begin position="201"/>
        <end position="213"/>
    </location>
</feature>
<proteinExistence type="predicted"/>
<dbReference type="OrthoDB" id="10263751at2759"/>
<evidence type="ECO:0000256" key="2">
    <source>
        <dbReference type="SAM" id="MobiDB-lite"/>
    </source>
</evidence>
<feature type="compositionally biased region" description="Polar residues" evidence="2">
    <location>
        <begin position="64"/>
        <end position="83"/>
    </location>
</feature>
<feature type="region of interest" description="Disordered" evidence="2">
    <location>
        <begin position="1"/>
        <end position="132"/>
    </location>
</feature>
<evidence type="ECO:0000313" key="3">
    <source>
        <dbReference type="EMBL" id="KZT37196.1"/>
    </source>
</evidence>
<feature type="compositionally biased region" description="Low complexity" evidence="2">
    <location>
        <begin position="23"/>
        <end position="33"/>
    </location>
</feature>
<dbReference type="Proteomes" id="UP000076798">
    <property type="component" value="Unassembled WGS sequence"/>
</dbReference>
<keyword evidence="1" id="KW-0175">Coiled coil</keyword>
<dbReference type="PANTHER" id="PTHR42032:SF1">
    <property type="entry name" value="YALI0E30679P"/>
    <property type="match status" value="1"/>
</dbReference>
<organism evidence="3 4">
    <name type="scientific">Sistotremastrum suecicum HHB10207 ss-3</name>
    <dbReference type="NCBI Taxonomy" id="1314776"/>
    <lineage>
        <taxon>Eukaryota</taxon>
        <taxon>Fungi</taxon>
        <taxon>Dikarya</taxon>
        <taxon>Basidiomycota</taxon>
        <taxon>Agaricomycotina</taxon>
        <taxon>Agaricomycetes</taxon>
        <taxon>Sistotremastrales</taxon>
        <taxon>Sistotremastraceae</taxon>
        <taxon>Sistotremastrum</taxon>
    </lineage>
</organism>
<sequence length="543" mass="60812">MSLRQRQRRLQQQFNDEDESYFPSPSGSAPSGSVAHEHERDPVDSPFISNPEATSASAKERSGQKSPSSTLLGDPGSGSQSRRNGGEDSRPAQRRYSRTGSSISRRPSSLGSARSRSNSMPPTSSRKQNAEPSSSTLPLFLTFAIPVASFFTGSDILKDILLLLGLVFYLHQLIKVPWELYMMARPRHRSHIHFFSPPSPSSSNPSLPAEPKGPSSLESHLHLLELIYLTLSILSPLLGSLLLRSLSLSLSPGNSSPLSWFSTSLFALAAGLRPWNHLIERLRGHTEGLQDAISIEHQDALQQLREKELAESPDEIDEEEEAFWDSLRERVDEMDRANEDLKAQISDLQSALKKSERTRLRDEKRFAALEELVSEIHTQQSRSRFHHIHFASQTQNGNPPSSQRSSSEPTARIRSSSSKHPPPKFLISLLQKVFSYLPFKFLIPKFLFPSIFHSAPSSSHLNQSRRLETVPEESDDHFSSPEHEHENEPDHHSGAESDVTVRGTKRDRPDASDGTNGGILQIVFLNPMWVIGRFLRWVVRLGL</sequence>
<gene>
    <name evidence="3" type="ORF">SISSUDRAFT_1129831</name>
</gene>
<feature type="region of interest" description="Disordered" evidence="2">
    <location>
        <begin position="194"/>
        <end position="213"/>
    </location>
</feature>
<feature type="compositionally biased region" description="Polar residues" evidence="2">
    <location>
        <begin position="47"/>
        <end position="57"/>
    </location>
</feature>
<dbReference type="EMBL" id="KV428089">
    <property type="protein sequence ID" value="KZT37196.1"/>
    <property type="molecule type" value="Genomic_DNA"/>
</dbReference>
<keyword evidence="4" id="KW-1185">Reference proteome</keyword>
<protein>
    <submittedName>
        <fullName evidence="3">Uncharacterized protein</fullName>
    </submittedName>
</protein>
<dbReference type="AlphaFoldDB" id="A0A166C8K3"/>
<evidence type="ECO:0000256" key="1">
    <source>
        <dbReference type="SAM" id="Coils"/>
    </source>
</evidence>
<feature type="compositionally biased region" description="Polar residues" evidence="2">
    <location>
        <begin position="391"/>
        <end position="419"/>
    </location>
</feature>
<reference evidence="3 4" key="1">
    <citation type="journal article" date="2016" name="Mol. Biol. Evol.">
        <title>Comparative Genomics of Early-Diverging Mushroom-Forming Fungi Provides Insights into the Origins of Lignocellulose Decay Capabilities.</title>
        <authorList>
            <person name="Nagy L.G."/>
            <person name="Riley R."/>
            <person name="Tritt A."/>
            <person name="Adam C."/>
            <person name="Daum C."/>
            <person name="Floudas D."/>
            <person name="Sun H."/>
            <person name="Yadav J.S."/>
            <person name="Pangilinan J."/>
            <person name="Larsson K.H."/>
            <person name="Matsuura K."/>
            <person name="Barry K."/>
            <person name="Labutti K."/>
            <person name="Kuo R."/>
            <person name="Ohm R.A."/>
            <person name="Bhattacharya S.S."/>
            <person name="Shirouzu T."/>
            <person name="Yoshinaga Y."/>
            <person name="Martin F.M."/>
            <person name="Grigoriev I.V."/>
            <person name="Hibbett D.S."/>
        </authorList>
    </citation>
    <scope>NUCLEOTIDE SEQUENCE [LARGE SCALE GENOMIC DNA]</scope>
    <source>
        <strain evidence="3 4">HHB10207 ss-3</strain>
    </source>
</reference>
<feature type="region of interest" description="Disordered" evidence="2">
    <location>
        <begin position="390"/>
        <end position="421"/>
    </location>
</feature>
<name>A0A166C8K3_9AGAM</name>
<feature type="coiled-coil region" evidence="1">
    <location>
        <begin position="324"/>
        <end position="358"/>
    </location>
</feature>
<dbReference type="PANTHER" id="PTHR42032">
    <property type="entry name" value="YALI0E30679P"/>
    <property type="match status" value="1"/>
</dbReference>
<feature type="compositionally biased region" description="Low complexity" evidence="2">
    <location>
        <begin position="98"/>
        <end position="119"/>
    </location>
</feature>
<evidence type="ECO:0000313" key="4">
    <source>
        <dbReference type="Proteomes" id="UP000076798"/>
    </source>
</evidence>